<reference evidence="1" key="2">
    <citation type="submission" date="2020-09" db="EMBL/GenBank/DDBJ databases">
        <authorList>
            <person name="Sun Q."/>
            <person name="Sedlacek I."/>
        </authorList>
    </citation>
    <scope>NUCLEOTIDE SEQUENCE</scope>
    <source>
        <strain evidence="1">CCM 7905</strain>
    </source>
</reference>
<dbReference type="Proteomes" id="UP000654257">
    <property type="component" value="Unassembled WGS sequence"/>
</dbReference>
<protein>
    <submittedName>
        <fullName evidence="1">Uncharacterized protein</fullName>
    </submittedName>
</protein>
<comment type="caution">
    <text evidence="1">The sequence shown here is derived from an EMBL/GenBank/DDBJ whole genome shotgun (WGS) entry which is preliminary data.</text>
</comment>
<sequence length="121" mass="12898">MERESHFDTPPVFSVDDISVGAYAHGFGDTGDGRTYAFRVRGNRMFLDVYRADLATTVPDVRDVEATADLSVVELDLADERSIVGAVRDAVASATPVDGPPNDGSSIRAILSRLGSVIDPS</sequence>
<proteinExistence type="predicted"/>
<gene>
    <name evidence="1" type="ORF">GCM10007304_25060</name>
</gene>
<evidence type="ECO:0000313" key="2">
    <source>
        <dbReference type="Proteomes" id="UP000654257"/>
    </source>
</evidence>
<dbReference type="AlphaFoldDB" id="A0A917D4I4"/>
<organism evidence="1 2">
    <name type="scientific">Rhodococcoides trifolii</name>
    <dbReference type="NCBI Taxonomy" id="908250"/>
    <lineage>
        <taxon>Bacteria</taxon>
        <taxon>Bacillati</taxon>
        <taxon>Actinomycetota</taxon>
        <taxon>Actinomycetes</taxon>
        <taxon>Mycobacteriales</taxon>
        <taxon>Nocardiaceae</taxon>
        <taxon>Rhodococcoides</taxon>
    </lineage>
</organism>
<reference evidence="1" key="1">
    <citation type="journal article" date="2014" name="Int. J. Syst. Evol. Microbiol.">
        <title>Complete genome sequence of Corynebacterium casei LMG S-19264T (=DSM 44701T), isolated from a smear-ripened cheese.</title>
        <authorList>
            <consortium name="US DOE Joint Genome Institute (JGI-PGF)"/>
            <person name="Walter F."/>
            <person name="Albersmeier A."/>
            <person name="Kalinowski J."/>
            <person name="Ruckert C."/>
        </authorList>
    </citation>
    <scope>NUCLEOTIDE SEQUENCE</scope>
    <source>
        <strain evidence="1">CCM 7905</strain>
    </source>
</reference>
<keyword evidence="2" id="KW-1185">Reference proteome</keyword>
<evidence type="ECO:0000313" key="1">
    <source>
        <dbReference type="EMBL" id="GGG09953.1"/>
    </source>
</evidence>
<name>A0A917D4I4_9NOCA</name>
<dbReference type="EMBL" id="BMCU01000002">
    <property type="protein sequence ID" value="GGG09953.1"/>
    <property type="molecule type" value="Genomic_DNA"/>
</dbReference>
<accession>A0A917D4I4</accession>